<evidence type="ECO:0000313" key="3">
    <source>
        <dbReference type="Proteomes" id="UP000490922"/>
    </source>
</evidence>
<sequence>MADLLFQEILTLELPFGYQQANCHNLSHFIGLYFESKKISTSKIWAFTPGVYSNSSTKLISFTDKKKLSPNGKIDWGYHVASVLHVEIGNKIQKMVLDLGLFPNRMVHYREWLAKLKTRKLIYLIMDSEWYLFNSTLVSNSQNQFYQENNECYVKPNVVLPEWFSDKLITDFFKYEEDSKDNHWLEKGIAINATAIQFYHTEIEPILNSKSELLNDYRDLAGNVFNFETVFRDNMWNYEMTEEFQKKHFVVIEKYRTFYEIELEKWKWKLQDLQSK</sequence>
<gene>
    <name evidence="2" type="ORF">F6464_03540</name>
</gene>
<proteinExistence type="predicted"/>
<dbReference type="RefSeq" id="WP_151106371.1">
    <property type="nucleotide sequence ID" value="NZ_WAEM01000001.1"/>
</dbReference>
<accession>A0A7J5AL43</accession>
<reference evidence="2 3" key="1">
    <citation type="submission" date="2019-09" db="EMBL/GenBank/DDBJ databases">
        <title>Flavobacterium sp. nov., isolated from glacier ice.</title>
        <authorList>
            <person name="Liu Q."/>
        </authorList>
    </citation>
    <scope>NUCLEOTIDE SEQUENCE [LARGE SCALE GENOMIC DNA]</scope>
    <source>
        <strain evidence="2 3">NBRC 112527</strain>
    </source>
</reference>
<organism evidence="2 3">
    <name type="scientific">Flavobacterium luteum</name>
    <dbReference type="NCBI Taxonomy" id="2026654"/>
    <lineage>
        <taxon>Bacteria</taxon>
        <taxon>Pseudomonadati</taxon>
        <taxon>Bacteroidota</taxon>
        <taxon>Flavobacteriia</taxon>
        <taxon>Flavobacteriales</taxon>
        <taxon>Flavobacteriaceae</taxon>
        <taxon>Flavobacterium</taxon>
    </lineage>
</organism>
<comment type="caution">
    <text evidence="2">The sequence shown here is derived from an EMBL/GenBank/DDBJ whole genome shotgun (WGS) entry which is preliminary data.</text>
</comment>
<dbReference type="Gene3D" id="3.10.620.30">
    <property type="match status" value="1"/>
</dbReference>
<dbReference type="Pfam" id="PF18626">
    <property type="entry name" value="Gln_deamidase_2"/>
    <property type="match status" value="1"/>
</dbReference>
<dbReference type="AlphaFoldDB" id="A0A7J5AL43"/>
<name>A0A7J5AL43_9FLAO</name>
<feature type="domain" description="Protein glutaminase" evidence="1">
    <location>
        <begin position="6"/>
        <end position="115"/>
    </location>
</feature>
<dbReference type="OrthoDB" id="798749at2"/>
<dbReference type="InterPro" id="IPR041325">
    <property type="entry name" value="Gln_deamidase_2"/>
</dbReference>
<keyword evidence="3" id="KW-1185">Reference proteome</keyword>
<dbReference type="Proteomes" id="UP000490922">
    <property type="component" value="Unassembled WGS sequence"/>
</dbReference>
<evidence type="ECO:0000259" key="1">
    <source>
        <dbReference type="Pfam" id="PF18626"/>
    </source>
</evidence>
<dbReference type="EMBL" id="WAEM01000001">
    <property type="protein sequence ID" value="KAB1158168.1"/>
    <property type="molecule type" value="Genomic_DNA"/>
</dbReference>
<protein>
    <recommendedName>
        <fullName evidence="1">Protein glutaminase domain-containing protein</fullName>
    </recommendedName>
</protein>
<evidence type="ECO:0000313" key="2">
    <source>
        <dbReference type="EMBL" id="KAB1158168.1"/>
    </source>
</evidence>